<gene>
    <name evidence="2" type="ORF">QTO34_018560</name>
</gene>
<organism evidence="2 3">
    <name type="scientific">Cnephaeus nilssonii</name>
    <name type="common">Northern bat</name>
    <name type="synonym">Eptesicus nilssonii</name>
    <dbReference type="NCBI Taxonomy" id="3371016"/>
    <lineage>
        <taxon>Eukaryota</taxon>
        <taxon>Metazoa</taxon>
        <taxon>Chordata</taxon>
        <taxon>Craniata</taxon>
        <taxon>Vertebrata</taxon>
        <taxon>Euteleostomi</taxon>
        <taxon>Mammalia</taxon>
        <taxon>Eutheria</taxon>
        <taxon>Laurasiatheria</taxon>
        <taxon>Chiroptera</taxon>
        <taxon>Yangochiroptera</taxon>
        <taxon>Vespertilionidae</taxon>
        <taxon>Cnephaeus</taxon>
    </lineage>
</organism>
<proteinExistence type="predicted"/>
<protein>
    <submittedName>
        <fullName evidence="2">Uncharacterized protein</fullName>
    </submittedName>
</protein>
<feature type="compositionally biased region" description="Polar residues" evidence="1">
    <location>
        <begin position="141"/>
        <end position="152"/>
    </location>
</feature>
<feature type="compositionally biased region" description="Basic and acidic residues" evidence="1">
    <location>
        <begin position="90"/>
        <end position="101"/>
    </location>
</feature>
<accession>A0AA40HZV2</accession>
<dbReference type="EMBL" id="JAULJE010000008">
    <property type="protein sequence ID" value="KAK1339996.1"/>
    <property type="molecule type" value="Genomic_DNA"/>
</dbReference>
<name>A0AA40HZV2_CNENI</name>
<sequence length="179" mass="19596">MAAPSPLSPTGAARLPPESSSPLSSPAPQGWPKAQASLRWQLPSCPGPARGAGKPQLLAAQPPKVSPRLRQASDDSCPGSQGCLRLSSSFRDDQEKKEPWRAKKVHGLVQHIPATNRTQCVPRTRPLRRRSVHQHEDWNPSKPSQPNTNTHPRAQLIELGGHQGRALVQYDEETEAQRT</sequence>
<dbReference type="AlphaFoldDB" id="A0AA40HZV2"/>
<evidence type="ECO:0000313" key="2">
    <source>
        <dbReference type="EMBL" id="KAK1339996.1"/>
    </source>
</evidence>
<feature type="region of interest" description="Disordered" evidence="1">
    <location>
        <begin position="1"/>
        <end position="179"/>
    </location>
</feature>
<evidence type="ECO:0000313" key="3">
    <source>
        <dbReference type="Proteomes" id="UP001177744"/>
    </source>
</evidence>
<feature type="compositionally biased region" description="Low complexity" evidence="1">
    <location>
        <begin position="16"/>
        <end position="28"/>
    </location>
</feature>
<dbReference type="Proteomes" id="UP001177744">
    <property type="component" value="Unassembled WGS sequence"/>
</dbReference>
<reference evidence="2" key="1">
    <citation type="submission" date="2023-06" db="EMBL/GenBank/DDBJ databases">
        <title>Reference genome for the Northern bat (Eptesicus nilssonii), a most northern bat species.</title>
        <authorList>
            <person name="Laine V.N."/>
            <person name="Pulliainen A.T."/>
            <person name="Lilley T.M."/>
        </authorList>
    </citation>
    <scope>NUCLEOTIDE SEQUENCE</scope>
    <source>
        <strain evidence="2">BLF_Eptnil</strain>
        <tissue evidence="2">Kidney</tissue>
    </source>
</reference>
<evidence type="ECO:0000256" key="1">
    <source>
        <dbReference type="SAM" id="MobiDB-lite"/>
    </source>
</evidence>
<keyword evidence="3" id="KW-1185">Reference proteome</keyword>
<comment type="caution">
    <text evidence="2">The sequence shown here is derived from an EMBL/GenBank/DDBJ whole genome shotgun (WGS) entry which is preliminary data.</text>
</comment>
<feature type="compositionally biased region" description="Acidic residues" evidence="1">
    <location>
        <begin position="170"/>
        <end position="179"/>
    </location>
</feature>